<feature type="domain" description="Major facilitator superfamily (MFS) profile" evidence="6">
    <location>
        <begin position="96"/>
        <end position="517"/>
    </location>
</feature>
<feature type="transmembrane region" description="Helical" evidence="5">
    <location>
        <begin position="231"/>
        <end position="250"/>
    </location>
</feature>
<reference evidence="7" key="1">
    <citation type="submission" date="2019-08" db="EMBL/GenBank/DDBJ databases">
        <title>The improved chromosome-level genome for the pearl oyster Pinctada fucata martensii using PacBio sequencing and Hi-C.</title>
        <authorList>
            <person name="Zheng Z."/>
        </authorList>
    </citation>
    <scope>NUCLEOTIDE SEQUENCE</scope>
    <source>
        <strain evidence="7">ZZ-2019</strain>
        <tissue evidence="7">Adductor muscle</tissue>
    </source>
</reference>
<dbReference type="InterPro" id="IPR020846">
    <property type="entry name" value="MFS_dom"/>
</dbReference>
<feature type="transmembrane region" description="Helical" evidence="5">
    <location>
        <begin position="491"/>
        <end position="512"/>
    </location>
</feature>
<accession>A0AA89C5Y7</accession>
<protein>
    <recommendedName>
        <fullName evidence="6">Major facilitator superfamily (MFS) profile domain-containing protein</fullName>
    </recommendedName>
</protein>
<dbReference type="EMBL" id="VSWD01000005">
    <property type="protein sequence ID" value="KAK3102314.1"/>
    <property type="molecule type" value="Genomic_DNA"/>
</dbReference>
<feature type="transmembrane region" description="Helical" evidence="5">
    <location>
        <begin position="26"/>
        <end position="49"/>
    </location>
</feature>
<dbReference type="PANTHER" id="PTHR24064">
    <property type="entry name" value="SOLUTE CARRIER FAMILY 22 MEMBER"/>
    <property type="match status" value="1"/>
</dbReference>
<evidence type="ECO:0000313" key="7">
    <source>
        <dbReference type="EMBL" id="KAK3102314.1"/>
    </source>
</evidence>
<evidence type="ECO:0000256" key="4">
    <source>
        <dbReference type="ARBA" id="ARBA00023136"/>
    </source>
</evidence>
<feature type="transmembrane region" description="Helical" evidence="5">
    <location>
        <begin position="395"/>
        <end position="418"/>
    </location>
</feature>
<dbReference type="CDD" id="cd17317">
    <property type="entry name" value="MFS_SLC22"/>
    <property type="match status" value="1"/>
</dbReference>
<dbReference type="Proteomes" id="UP001186944">
    <property type="component" value="Unassembled WGS sequence"/>
</dbReference>
<keyword evidence="4 5" id="KW-0472">Membrane</keyword>
<evidence type="ECO:0000256" key="2">
    <source>
        <dbReference type="ARBA" id="ARBA00022692"/>
    </source>
</evidence>
<keyword evidence="3 5" id="KW-1133">Transmembrane helix</keyword>
<evidence type="ECO:0000256" key="5">
    <source>
        <dbReference type="SAM" id="Phobius"/>
    </source>
</evidence>
<organism evidence="7 8">
    <name type="scientific">Pinctada imbricata</name>
    <name type="common">Atlantic pearl-oyster</name>
    <name type="synonym">Pinctada martensii</name>
    <dbReference type="NCBI Taxonomy" id="66713"/>
    <lineage>
        <taxon>Eukaryota</taxon>
        <taxon>Metazoa</taxon>
        <taxon>Spiralia</taxon>
        <taxon>Lophotrochozoa</taxon>
        <taxon>Mollusca</taxon>
        <taxon>Bivalvia</taxon>
        <taxon>Autobranchia</taxon>
        <taxon>Pteriomorphia</taxon>
        <taxon>Pterioida</taxon>
        <taxon>Pterioidea</taxon>
        <taxon>Pteriidae</taxon>
        <taxon>Pinctada</taxon>
    </lineage>
</organism>
<feature type="transmembrane region" description="Helical" evidence="5">
    <location>
        <begin position="256"/>
        <end position="274"/>
    </location>
</feature>
<dbReference type="Gene3D" id="1.20.1250.20">
    <property type="entry name" value="MFS general substrate transporter like domains"/>
    <property type="match status" value="1"/>
</dbReference>
<evidence type="ECO:0000313" key="8">
    <source>
        <dbReference type="Proteomes" id="UP001186944"/>
    </source>
</evidence>
<comment type="caution">
    <text evidence="7">The sequence shown here is derived from an EMBL/GenBank/DDBJ whole genome shotgun (WGS) entry which is preliminary data.</text>
</comment>
<feature type="transmembrane region" description="Helical" evidence="5">
    <location>
        <begin position="367"/>
        <end position="388"/>
    </location>
</feature>
<dbReference type="InterPro" id="IPR005828">
    <property type="entry name" value="MFS_sugar_transport-like"/>
</dbReference>
<dbReference type="Pfam" id="PF00083">
    <property type="entry name" value="Sugar_tr"/>
    <property type="match status" value="1"/>
</dbReference>
<evidence type="ECO:0000259" key="6">
    <source>
        <dbReference type="PROSITE" id="PS50850"/>
    </source>
</evidence>
<proteinExistence type="predicted"/>
<evidence type="ECO:0000256" key="1">
    <source>
        <dbReference type="ARBA" id="ARBA00004141"/>
    </source>
</evidence>
<name>A0AA89C5Y7_PINIB</name>
<sequence>MEENQIKHFDDIFQYIGDFGPYQKRLYFMVILPAAISALPTLGTVFILADRLHRCKIPQLPNDTYASQGPWHDALINRSIPLSTEDGKKYDECHLYKYTNSSGNITESLQSCHSWIYDESTFQNTVSSEFDLVCDKVVYQSTASMVYMAGLLFGSILFGALADMFGRKPSLCVAISILFVSNLGLVFAPDYISFIILRFFVGISNVGTFGQCFVIGLELVGKPKRVFTGTVIEFFWCFGELLVAGIAYFLPDWRHIQIAITALVGIFLSYWILIPESLRWLFSTGKSQRANELLLKIAKVNKVKLPDNIVINLQDASSSSFFKPLGQLLTSPTMLLRTGIISLCWFVSNIGYYGLTLNSGRIGGNIYVNYVVSVAMELVAYIACLFLVDRIGRRAMFCASMLLGGISCLCTIFTVMYAPHDLSWTTVALSNIGKLGASASFAVILIFTPELYPTKIRGSALGLTNFIGKTGGVVSPYVADLSLIVHSDMKVALPLIVFGGLMIGSGLLAFTLPETLGRKLPETIEEAEAMTRNHQSESEALLPKDQEKK</sequence>
<feature type="transmembrane region" description="Helical" evidence="5">
    <location>
        <begin position="334"/>
        <end position="355"/>
    </location>
</feature>
<gene>
    <name evidence="7" type="ORF">FSP39_010418</name>
</gene>
<feature type="transmembrane region" description="Helical" evidence="5">
    <location>
        <begin position="195"/>
        <end position="219"/>
    </location>
</feature>
<keyword evidence="2 5" id="KW-0812">Transmembrane</keyword>
<evidence type="ECO:0000256" key="3">
    <source>
        <dbReference type="ARBA" id="ARBA00022989"/>
    </source>
</evidence>
<keyword evidence="8" id="KW-1185">Reference proteome</keyword>
<dbReference type="GO" id="GO:0022857">
    <property type="term" value="F:transmembrane transporter activity"/>
    <property type="evidence" value="ECO:0007669"/>
    <property type="project" value="InterPro"/>
</dbReference>
<dbReference type="PROSITE" id="PS50850">
    <property type="entry name" value="MFS"/>
    <property type="match status" value="1"/>
</dbReference>
<feature type="transmembrane region" description="Helical" evidence="5">
    <location>
        <begin position="171"/>
        <end position="189"/>
    </location>
</feature>
<dbReference type="SUPFAM" id="SSF103473">
    <property type="entry name" value="MFS general substrate transporter"/>
    <property type="match status" value="1"/>
</dbReference>
<dbReference type="GO" id="GO:0016020">
    <property type="term" value="C:membrane"/>
    <property type="evidence" value="ECO:0007669"/>
    <property type="project" value="UniProtKB-SubCell"/>
</dbReference>
<dbReference type="AlphaFoldDB" id="A0AA89C5Y7"/>
<comment type="subcellular location">
    <subcellularLocation>
        <location evidence="1">Membrane</location>
        <topology evidence="1">Multi-pass membrane protein</topology>
    </subcellularLocation>
</comment>
<dbReference type="InterPro" id="IPR036259">
    <property type="entry name" value="MFS_trans_sf"/>
</dbReference>
<feature type="transmembrane region" description="Helical" evidence="5">
    <location>
        <begin position="145"/>
        <end position="164"/>
    </location>
</feature>
<feature type="transmembrane region" description="Helical" evidence="5">
    <location>
        <begin position="424"/>
        <end position="448"/>
    </location>
</feature>